<comment type="caution">
    <text evidence="5">The sequence shown here is derived from an EMBL/GenBank/DDBJ whole genome shotgun (WGS) entry which is preliminary data.</text>
</comment>
<dbReference type="PROSITE" id="PS00018">
    <property type="entry name" value="EF_HAND_1"/>
    <property type="match status" value="2"/>
</dbReference>
<dbReference type="GO" id="GO:0005509">
    <property type="term" value="F:calcium ion binding"/>
    <property type="evidence" value="ECO:0007669"/>
    <property type="project" value="InterPro"/>
</dbReference>
<organism evidence="5 6">
    <name type="scientific">Fasciola hepatica</name>
    <name type="common">Liver fluke</name>
    <dbReference type="NCBI Taxonomy" id="6192"/>
    <lineage>
        <taxon>Eukaryota</taxon>
        <taxon>Metazoa</taxon>
        <taxon>Spiralia</taxon>
        <taxon>Lophotrochozoa</taxon>
        <taxon>Platyhelminthes</taxon>
        <taxon>Trematoda</taxon>
        <taxon>Digenea</taxon>
        <taxon>Plagiorchiida</taxon>
        <taxon>Echinostomata</taxon>
        <taxon>Echinostomatoidea</taxon>
        <taxon>Fasciolidae</taxon>
        <taxon>Fasciola</taxon>
    </lineage>
</organism>
<gene>
    <name evidence="5" type="ORF">D915_003621</name>
</gene>
<dbReference type="InterPro" id="IPR018247">
    <property type="entry name" value="EF_Hand_1_Ca_BS"/>
</dbReference>
<dbReference type="SMART" id="SM00054">
    <property type="entry name" value="EFh"/>
    <property type="match status" value="3"/>
</dbReference>
<feature type="domain" description="EF-hand" evidence="4">
    <location>
        <begin position="63"/>
        <end position="98"/>
    </location>
</feature>
<evidence type="ECO:0000256" key="2">
    <source>
        <dbReference type="ARBA" id="ARBA00022737"/>
    </source>
</evidence>
<keyword evidence="6" id="KW-1185">Reference proteome</keyword>
<evidence type="ECO:0000259" key="4">
    <source>
        <dbReference type="PROSITE" id="PS50222"/>
    </source>
</evidence>
<feature type="domain" description="EF-hand" evidence="4">
    <location>
        <begin position="121"/>
        <end position="147"/>
    </location>
</feature>
<dbReference type="PANTHER" id="PTHR23055">
    <property type="entry name" value="CALCIUM BINDING PROTEINS"/>
    <property type="match status" value="1"/>
</dbReference>
<evidence type="ECO:0000256" key="1">
    <source>
        <dbReference type="ARBA" id="ARBA00022723"/>
    </source>
</evidence>
<dbReference type="Gene3D" id="1.10.238.10">
    <property type="entry name" value="EF-hand"/>
    <property type="match status" value="1"/>
</dbReference>
<dbReference type="SUPFAM" id="SSF47473">
    <property type="entry name" value="EF-hand"/>
    <property type="match status" value="1"/>
</dbReference>
<dbReference type="InterPro" id="IPR011992">
    <property type="entry name" value="EF-hand-dom_pair"/>
</dbReference>
<keyword evidence="3" id="KW-0106">Calcium</keyword>
<dbReference type="CDD" id="cd00051">
    <property type="entry name" value="EFh"/>
    <property type="match status" value="1"/>
</dbReference>
<sequence>MLEVSIRKRIAHLVNLLEGQVNFTRSEIEHLLDMFVKINIKKPFSKLDRVTFREILHYVFQMTDDVMLDRIFRAFDVNAAGSISARHWILGMSIFLRGTIEQRAQCKFIVFLCNPCSAVSFRAYDLNSDGMITREEMFQLLKTSLIKQATDEDPDEGVRDLVDIVFKRLDMDHDGKVNFQDFMLAVHEDAMLLEILGPCFPEESVAIAFGSTFQEVQVPCEISYLKPEKSTGTATVT</sequence>
<keyword evidence="1" id="KW-0479">Metal-binding</keyword>
<keyword evidence="2" id="KW-0677">Repeat</keyword>
<proteinExistence type="predicted"/>
<accession>A0A4E0RHU9</accession>
<protein>
    <submittedName>
        <fullName evidence="5">EF-hand calcium-binding domain-containing protein 1</fullName>
    </submittedName>
</protein>
<evidence type="ECO:0000313" key="6">
    <source>
        <dbReference type="Proteomes" id="UP000230066"/>
    </source>
</evidence>
<dbReference type="InterPro" id="IPR028846">
    <property type="entry name" value="Recoverin"/>
</dbReference>
<dbReference type="AlphaFoldDB" id="A0A4E0RHU9"/>
<feature type="domain" description="EF-hand" evidence="4">
    <location>
        <begin position="157"/>
        <end position="192"/>
    </location>
</feature>
<dbReference type="Pfam" id="PF13499">
    <property type="entry name" value="EF-hand_7"/>
    <property type="match status" value="1"/>
</dbReference>
<dbReference type="PROSITE" id="PS50222">
    <property type="entry name" value="EF_HAND_2"/>
    <property type="match status" value="3"/>
</dbReference>
<reference evidence="5" key="1">
    <citation type="submission" date="2019-03" db="EMBL/GenBank/DDBJ databases">
        <title>Improved annotation for the trematode Fasciola hepatica.</title>
        <authorList>
            <person name="Choi Y.-J."/>
            <person name="Martin J."/>
            <person name="Mitreva M."/>
        </authorList>
    </citation>
    <scope>NUCLEOTIDE SEQUENCE [LARGE SCALE GENOMIC DNA]</scope>
</reference>
<dbReference type="PANTHER" id="PTHR23055:SF60">
    <property type="entry name" value="CALAXIN"/>
    <property type="match status" value="1"/>
</dbReference>
<evidence type="ECO:0000313" key="5">
    <source>
        <dbReference type="EMBL" id="THD25614.1"/>
    </source>
</evidence>
<dbReference type="InterPro" id="IPR002048">
    <property type="entry name" value="EF_hand_dom"/>
</dbReference>
<dbReference type="EMBL" id="JXXN02001063">
    <property type="protein sequence ID" value="THD25614.1"/>
    <property type="molecule type" value="Genomic_DNA"/>
</dbReference>
<dbReference type="Proteomes" id="UP000230066">
    <property type="component" value="Unassembled WGS sequence"/>
</dbReference>
<evidence type="ECO:0000256" key="3">
    <source>
        <dbReference type="ARBA" id="ARBA00022837"/>
    </source>
</evidence>
<name>A0A4E0RHU9_FASHE</name>